<dbReference type="InterPro" id="IPR006162">
    <property type="entry name" value="Ppantetheine_attach_site"/>
</dbReference>
<evidence type="ECO:0000313" key="9">
    <source>
        <dbReference type="Proteomes" id="UP000219072"/>
    </source>
</evidence>
<organism evidence="8 9">
    <name type="scientific">Streptomyces zhaozhouensis</name>
    <dbReference type="NCBI Taxonomy" id="1300267"/>
    <lineage>
        <taxon>Bacteria</taxon>
        <taxon>Bacillati</taxon>
        <taxon>Actinomycetota</taxon>
        <taxon>Actinomycetes</taxon>
        <taxon>Kitasatosporales</taxon>
        <taxon>Streptomycetaceae</taxon>
        <taxon>Streptomyces</taxon>
    </lineage>
</organism>
<dbReference type="GO" id="GO:0031177">
    <property type="term" value="F:phosphopantetheine binding"/>
    <property type="evidence" value="ECO:0007669"/>
    <property type="project" value="InterPro"/>
</dbReference>
<proteinExistence type="inferred from homology"/>
<dbReference type="FunFam" id="1.10.1200.10:FF:000016">
    <property type="entry name" value="Non-ribosomal peptide synthase"/>
    <property type="match status" value="1"/>
</dbReference>
<name>A0A286DVD8_9ACTN</name>
<sequence>MTDAARHTPLADVITLFESQVARTPDAVALRQDERELTYAELNTRVNRLARQLIAFGASPERLVAVRLPRAPELFVALLAVLKAGAAYVPLDPDYPADRAAYILQDAEPALLLDEARLAKLEEMAAALPGGNPDDGDRRSPLRQEHPAYVIYTSGSTGRPKGVMIRRDALANLVLSVADRFPLSPRDRMLAVTTISFDMAVAEIYPPLVSGAALVIADRATVVDPGELLALAERVEATALQATPSLWQALTTHRPAALKGLRMMVGGEALPRPLARQMLDLGGGVTHLYGPTETTVWSTSAQLRAEEGEPTIGGALRNTTLHVLDERLRPVADGAVGELYIGGRGLARGYHGRPGLTAGRFVTNPFDGPGERMYRTGDLVRRRPDGQLEYLGREDHQVKIRGFRIELGEIEAVLGDHPDVAQVAVVARETTEGDPLSPRQLVAYLVPDGADPGAPALRAHVAERLPEYMVPAAFVALDAFPLTPNGKLDRKALPAPVFERAENGRRPRDERETRLAEVFAEVLGLPEVSIDEDFFLLGGHSLLATRLVSRVRAALGVEVAVRTVFEAPTVAALAERLAHAGAARPALTAGERPARPPLSSAQRRLWFLNRLENRAATYNLPYALRLVGDLDVVALRLALRDVVARHEALRTRFPEEGGVPWQEVVPDESAEPPFLLHGPESLRPDDADPLAHALAGAARRGFDLATELPLRAELFQLGEREHVLLLVVHHIACDGWSLVPLGRDLSTAYAARRETNAPRWSPLPVQYADFALWQSELLGDERDPESALARQLAYWKQELAGLPEGLELPVDRPRPATASHRGASLAFRLDPELHRALSGLARESRATLFMVLQAGLATLLHRLGGGDDIPLGGAIAGRPDEAVDDLVGFFVNTLVLRNDLSGDPTFRELLERVREDDISAYAHQDVPFERLVDVLAPDRSLTRHPLFQVMLVLQNNDAARVELPGLDVDMRRVDAGVAKFDLAFEITERDSGGLDGLVEYATDLFDRETVEGLVERLVRVLSQVVADPGLRVGSVEVLGDGERERVLVGWNVAGHEGTRELSGLTVPQLFARRVAEAPTADCVVSAEGTLSAAEVDARAERLAGHLVAEGVGPERLVALALPRSVELVVAALAVWKAGGAYLPVDPEYPAERISYMLGDARPVLTLATSETAGVLPEGHRTLLLDDPATRAAVQAAAAPAPPETRGLVEAHPAYVIYTSGSTGRPKGVVVSHAGVASLLATHRERLAAGPGARVLQFASPSFDAAFWELCMGLLSGAALVVVGREELGAGEPLAGTLRRFRVTHATLPPVVLSAMEPDETLLPGGVLVSAGEALSGELVGRWSVGRGLVNAYGPTESTVCASMSVALSEPVVPPIGHPVVGSRVYVLDERLRPVAPGVVGELYVSGRSLARGYLGRPGLTATRFLADPFAGGGARMYRTGDLARWSRDGALVYGGRADDQVKVRGFRIELGEVEEALADQPGVGQVVVLVREDEPGRKQLVGYVVPRGSASLASGALREALGRRLPDYMVPAAVVVLDAMPQTPNGKVDRKALPAPDLSAQAGGREARDRIEETLCGLFAELLGLGSVGIDDSFFDLGGDSIMSIQLVSRARAVGLVVTPKQIFEQKTVAAIAPLVTTVGVAARPDAGEDTGRGPVPTTPIVSWLREHGGPVRTFHQSMLVQAPADLDGDQLTAAVAALIDHHDLLRARLVADDARPLEVPEPGAPGALTVSRALRRVDVRGADGPVLATVIEGHTEAAAARLDPEGGVMFQVVWFDAGADTPGRLLLVAHHLVVDGVSWRILLPDLAAACQAVAEGRRPELQATGTSFRRWAELLTEAAAERVGEVELWRRQLAAPDPLLGGRPFEKARDVMATERSVTFALSAERTTALLTRLPAAYRAGIDEVLLAGLALAVGDWRRRRGQDAAGVLVDLEGHGREDIVEGVDLSRTVGWFTSLYPVHLDPGVTDWDDLWRGGRTVSEAIKRVKEQLRALPDHGVGFGMLRHLHPPTAAEFAAFAGPQLGFNYLGRFDGATAEPAPWAPAVESDPLGGGADPGMPMTHTLELNALTEEHAEGPRLKATWSWPALLLDNTEVTDLADTWFRVLGVLADHAEGPDVGGHTPSDLSLVSLSQSEIDLLEADWRISR</sequence>
<keyword evidence="5" id="KW-0677">Repeat</keyword>
<dbReference type="PROSITE" id="PS00455">
    <property type="entry name" value="AMP_BINDING"/>
    <property type="match status" value="2"/>
</dbReference>
<protein>
    <submittedName>
        <fullName evidence="8">Non-ribosomal peptide synthase domain TIGR01720/amino acid adenylation domain-containing protein</fullName>
    </submittedName>
</protein>
<dbReference type="CDD" id="cd05930">
    <property type="entry name" value="A_NRPS"/>
    <property type="match status" value="1"/>
</dbReference>
<dbReference type="SUPFAM" id="SSF56801">
    <property type="entry name" value="Acetyl-CoA synthetase-like"/>
    <property type="match status" value="2"/>
</dbReference>
<dbReference type="GO" id="GO:0072330">
    <property type="term" value="P:monocarboxylic acid biosynthetic process"/>
    <property type="evidence" value="ECO:0007669"/>
    <property type="project" value="UniProtKB-ARBA"/>
</dbReference>
<dbReference type="Gene3D" id="3.40.50.980">
    <property type="match status" value="4"/>
</dbReference>
<dbReference type="GO" id="GO:0043041">
    <property type="term" value="P:amino acid activation for nonribosomal peptide biosynthetic process"/>
    <property type="evidence" value="ECO:0007669"/>
    <property type="project" value="TreeGrafter"/>
</dbReference>
<dbReference type="InterPro" id="IPR020806">
    <property type="entry name" value="PKS_PP-bd"/>
</dbReference>
<dbReference type="FunFam" id="3.40.50.980:FF:000001">
    <property type="entry name" value="Non-ribosomal peptide synthetase"/>
    <property type="match status" value="2"/>
</dbReference>
<dbReference type="InterPro" id="IPR020845">
    <property type="entry name" value="AMP-binding_CS"/>
</dbReference>
<dbReference type="SUPFAM" id="SSF52777">
    <property type="entry name" value="CoA-dependent acyltransferases"/>
    <property type="match status" value="4"/>
</dbReference>
<dbReference type="Gene3D" id="2.30.38.10">
    <property type="entry name" value="Luciferase, Domain 3"/>
    <property type="match status" value="2"/>
</dbReference>
<evidence type="ECO:0000256" key="1">
    <source>
        <dbReference type="ARBA" id="ARBA00001957"/>
    </source>
</evidence>
<dbReference type="GO" id="GO:0017000">
    <property type="term" value="P:antibiotic biosynthetic process"/>
    <property type="evidence" value="ECO:0007669"/>
    <property type="project" value="UniProtKB-KW"/>
</dbReference>
<dbReference type="CDD" id="cd17652">
    <property type="entry name" value="A_NRPS_CmdD_like"/>
    <property type="match status" value="1"/>
</dbReference>
<dbReference type="GO" id="GO:0005737">
    <property type="term" value="C:cytoplasm"/>
    <property type="evidence" value="ECO:0007669"/>
    <property type="project" value="TreeGrafter"/>
</dbReference>
<dbReference type="InterPro" id="IPR010060">
    <property type="entry name" value="NRPS_synth"/>
</dbReference>
<evidence type="ECO:0000256" key="5">
    <source>
        <dbReference type="ARBA" id="ARBA00022737"/>
    </source>
</evidence>
<keyword evidence="4" id="KW-0597">Phosphoprotein</keyword>
<feature type="domain" description="Carrier" evidence="7">
    <location>
        <begin position="506"/>
        <end position="581"/>
    </location>
</feature>
<dbReference type="PANTHER" id="PTHR45527:SF1">
    <property type="entry name" value="FATTY ACID SYNTHASE"/>
    <property type="match status" value="1"/>
</dbReference>
<feature type="domain" description="Carrier" evidence="7">
    <location>
        <begin position="1566"/>
        <end position="1640"/>
    </location>
</feature>
<keyword evidence="3" id="KW-0596">Phosphopantetheine</keyword>
<reference evidence="8 9" key="1">
    <citation type="submission" date="2017-09" db="EMBL/GenBank/DDBJ databases">
        <authorList>
            <person name="Ehlers B."/>
            <person name="Leendertz F.H."/>
        </authorList>
    </citation>
    <scope>NUCLEOTIDE SEQUENCE [LARGE SCALE GENOMIC DNA]</scope>
    <source>
        <strain evidence="8 9">CGMCC 4.7095</strain>
    </source>
</reference>
<dbReference type="CDD" id="cd19534">
    <property type="entry name" value="E_NRPS"/>
    <property type="match status" value="1"/>
</dbReference>
<evidence type="ECO:0000256" key="6">
    <source>
        <dbReference type="ARBA" id="ARBA00023194"/>
    </source>
</evidence>
<dbReference type="SUPFAM" id="SSF47336">
    <property type="entry name" value="ACP-like"/>
    <property type="match status" value="2"/>
</dbReference>
<gene>
    <name evidence="8" type="ORF">SAMN06297387_106195</name>
</gene>
<dbReference type="Pfam" id="PF13193">
    <property type="entry name" value="AMP-binding_C"/>
    <property type="match status" value="2"/>
</dbReference>
<evidence type="ECO:0000259" key="7">
    <source>
        <dbReference type="PROSITE" id="PS50075"/>
    </source>
</evidence>
<dbReference type="NCBIfam" id="TIGR01720">
    <property type="entry name" value="NRPS-para261"/>
    <property type="match status" value="1"/>
</dbReference>
<dbReference type="OrthoDB" id="2472181at2"/>
<dbReference type="FunFam" id="1.10.1200.10:FF:000005">
    <property type="entry name" value="Nonribosomal peptide synthetase 1"/>
    <property type="match status" value="1"/>
</dbReference>
<keyword evidence="9" id="KW-1185">Reference proteome</keyword>
<keyword evidence="6" id="KW-0045">Antibiotic biosynthesis</keyword>
<dbReference type="InterPro" id="IPR009081">
    <property type="entry name" value="PP-bd_ACP"/>
</dbReference>
<dbReference type="NCBIfam" id="TIGR01733">
    <property type="entry name" value="AA-adenyl-dom"/>
    <property type="match status" value="2"/>
</dbReference>
<dbReference type="InterPro" id="IPR045851">
    <property type="entry name" value="AMP-bd_C_sf"/>
</dbReference>
<comment type="cofactor">
    <cofactor evidence="1">
        <name>pantetheine 4'-phosphate</name>
        <dbReference type="ChEBI" id="CHEBI:47942"/>
    </cofactor>
</comment>
<comment type="similarity">
    <text evidence="2">Belongs to the ATP-dependent AMP-binding enzyme family.</text>
</comment>
<dbReference type="GO" id="GO:0003824">
    <property type="term" value="F:catalytic activity"/>
    <property type="evidence" value="ECO:0007669"/>
    <property type="project" value="InterPro"/>
</dbReference>
<dbReference type="InterPro" id="IPR001242">
    <property type="entry name" value="Condensation_dom"/>
</dbReference>
<dbReference type="EMBL" id="OCNE01000006">
    <property type="protein sequence ID" value="SOD62618.1"/>
    <property type="molecule type" value="Genomic_DNA"/>
</dbReference>
<evidence type="ECO:0000256" key="4">
    <source>
        <dbReference type="ARBA" id="ARBA00022553"/>
    </source>
</evidence>
<dbReference type="SMART" id="SM00823">
    <property type="entry name" value="PKS_PP"/>
    <property type="match status" value="2"/>
</dbReference>
<dbReference type="FunFam" id="3.30.300.30:FF:000010">
    <property type="entry name" value="Enterobactin synthetase component F"/>
    <property type="match status" value="2"/>
</dbReference>
<dbReference type="Gene3D" id="3.30.300.30">
    <property type="match status" value="2"/>
</dbReference>
<dbReference type="Gene3D" id="1.10.1200.10">
    <property type="entry name" value="ACP-like"/>
    <property type="match status" value="2"/>
</dbReference>
<accession>A0A286DVD8</accession>
<dbReference type="PROSITE" id="PS00012">
    <property type="entry name" value="PHOSPHOPANTETHEINE"/>
    <property type="match status" value="2"/>
</dbReference>
<evidence type="ECO:0000313" key="8">
    <source>
        <dbReference type="EMBL" id="SOD62618.1"/>
    </source>
</evidence>
<dbReference type="Proteomes" id="UP000219072">
    <property type="component" value="Unassembled WGS sequence"/>
</dbReference>
<dbReference type="Pfam" id="PF00501">
    <property type="entry name" value="AMP-binding"/>
    <property type="match status" value="2"/>
</dbReference>
<dbReference type="FunFam" id="3.30.559.30:FF:000001">
    <property type="entry name" value="Non-ribosomal peptide synthetase"/>
    <property type="match status" value="1"/>
</dbReference>
<dbReference type="Gene3D" id="3.30.559.30">
    <property type="entry name" value="Nonribosomal peptide synthetase, condensation domain"/>
    <property type="match status" value="2"/>
</dbReference>
<dbReference type="InterPro" id="IPR010071">
    <property type="entry name" value="AA_adenyl_dom"/>
</dbReference>
<dbReference type="GO" id="GO:0008610">
    <property type="term" value="P:lipid biosynthetic process"/>
    <property type="evidence" value="ECO:0007669"/>
    <property type="project" value="UniProtKB-ARBA"/>
</dbReference>
<dbReference type="InterPro" id="IPR025110">
    <property type="entry name" value="AMP-bd_C"/>
</dbReference>
<dbReference type="InterPro" id="IPR023213">
    <property type="entry name" value="CAT-like_dom_sf"/>
</dbReference>
<dbReference type="InterPro" id="IPR000873">
    <property type="entry name" value="AMP-dep_synth/lig_dom"/>
</dbReference>
<dbReference type="RefSeq" id="WP_097231082.1">
    <property type="nucleotide sequence ID" value="NZ_OCNE01000006.1"/>
</dbReference>
<dbReference type="PROSITE" id="PS50075">
    <property type="entry name" value="CARRIER"/>
    <property type="match status" value="2"/>
</dbReference>
<dbReference type="InterPro" id="IPR036736">
    <property type="entry name" value="ACP-like_sf"/>
</dbReference>
<dbReference type="FunFam" id="2.30.38.10:FF:000001">
    <property type="entry name" value="Non-ribosomal peptide synthetase PvdI"/>
    <property type="match status" value="2"/>
</dbReference>
<dbReference type="Pfam" id="PF00550">
    <property type="entry name" value="PP-binding"/>
    <property type="match status" value="2"/>
</dbReference>
<dbReference type="GO" id="GO:0044550">
    <property type="term" value="P:secondary metabolite biosynthetic process"/>
    <property type="evidence" value="ECO:0007669"/>
    <property type="project" value="UniProtKB-ARBA"/>
</dbReference>
<dbReference type="Pfam" id="PF00668">
    <property type="entry name" value="Condensation"/>
    <property type="match status" value="2"/>
</dbReference>
<dbReference type="PANTHER" id="PTHR45527">
    <property type="entry name" value="NONRIBOSOMAL PEPTIDE SYNTHETASE"/>
    <property type="match status" value="1"/>
</dbReference>
<dbReference type="Gene3D" id="3.30.559.10">
    <property type="entry name" value="Chloramphenicol acetyltransferase-like domain"/>
    <property type="match status" value="2"/>
</dbReference>
<dbReference type="FunFam" id="3.40.50.12780:FF:000012">
    <property type="entry name" value="Non-ribosomal peptide synthetase"/>
    <property type="match status" value="2"/>
</dbReference>
<evidence type="ECO:0000256" key="2">
    <source>
        <dbReference type="ARBA" id="ARBA00006432"/>
    </source>
</evidence>
<dbReference type="CDD" id="cd19540">
    <property type="entry name" value="LCL_NRPS-like"/>
    <property type="match status" value="1"/>
</dbReference>
<evidence type="ECO:0000256" key="3">
    <source>
        <dbReference type="ARBA" id="ARBA00022450"/>
    </source>
</evidence>